<feature type="region of interest" description="Disordered" evidence="1">
    <location>
        <begin position="1"/>
        <end position="22"/>
    </location>
</feature>
<feature type="region of interest" description="Disordered" evidence="1">
    <location>
        <begin position="226"/>
        <end position="295"/>
    </location>
</feature>
<dbReference type="EMBL" id="KB445556">
    <property type="protein sequence ID" value="EMC95840.1"/>
    <property type="molecule type" value="Genomic_DNA"/>
</dbReference>
<dbReference type="Gene3D" id="1.20.120.20">
    <property type="entry name" value="Apolipoprotein"/>
    <property type="match status" value="1"/>
</dbReference>
<organism evidence="2 3">
    <name type="scientific">Baudoinia panamericana (strain UAMH 10762)</name>
    <name type="common">Angels' share fungus</name>
    <name type="synonym">Baudoinia compniacensis (strain UAMH 10762)</name>
    <dbReference type="NCBI Taxonomy" id="717646"/>
    <lineage>
        <taxon>Eukaryota</taxon>
        <taxon>Fungi</taxon>
        <taxon>Dikarya</taxon>
        <taxon>Ascomycota</taxon>
        <taxon>Pezizomycotina</taxon>
        <taxon>Dothideomycetes</taxon>
        <taxon>Dothideomycetidae</taxon>
        <taxon>Mycosphaerellales</taxon>
        <taxon>Teratosphaeriaceae</taxon>
        <taxon>Baudoinia</taxon>
    </lineage>
</organism>
<dbReference type="HOGENOM" id="CLU_082150_0_0_1"/>
<reference evidence="2 3" key="1">
    <citation type="journal article" date="2012" name="PLoS Pathog.">
        <title>Diverse lifestyles and strategies of plant pathogenesis encoded in the genomes of eighteen Dothideomycetes fungi.</title>
        <authorList>
            <person name="Ohm R.A."/>
            <person name="Feau N."/>
            <person name="Henrissat B."/>
            <person name="Schoch C.L."/>
            <person name="Horwitz B.A."/>
            <person name="Barry K.W."/>
            <person name="Condon B.J."/>
            <person name="Copeland A.C."/>
            <person name="Dhillon B."/>
            <person name="Glaser F."/>
            <person name="Hesse C.N."/>
            <person name="Kosti I."/>
            <person name="LaButti K."/>
            <person name="Lindquist E.A."/>
            <person name="Lucas S."/>
            <person name="Salamov A.A."/>
            <person name="Bradshaw R.E."/>
            <person name="Ciuffetti L."/>
            <person name="Hamelin R.C."/>
            <person name="Kema G.H.J."/>
            <person name="Lawrence C."/>
            <person name="Scott J.A."/>
            <person name="Spatafora J.W."/>
            <person name="Turgeon B.G."/>
            <person name="de Wit P.J.G.M."/>
            <person name="Zhong S."/>
            <person name="Goodwin S.B."/>
            <person name="Grigoriev I.V."/>
        </authorList>
    </citation>
    <scope>NUCLEOTIDE SEQUENCE [LARGE SCALE GENOMIC DNA]</scope>
    <source>
        <strain evidence="2 3">UAMH 10762</strain>
    </source>
</reference>
<dbReference type="GeneID" id="19112462"/>
<dbReference type="Pfam" id="PF17316">
    <property type="entry name" value="Perilipin_2"/>
    <property type="match status" value="1"/>
</dbReference>
<proteinExistence type="predicted"/>
<dbReference type="eggNOG" id="ENOG502S689">
    <property type="taxonomic scope" value="Eukaryota"/>
</dbReference>
<protein>
    <submittedName>
        <fullName evidence="2">Uncharacterized protein</fullName>
    </submittedName>
</protein>
<dbReference type="Proteomes" id="UP000011761">
    <property type="component" value="Unassembled WGS sequence"/>
</dbReference>
<sequence>MPHATKERSNNMTNGDMQSSKTLSHVTSYPVVNDAIETFKSYPIGKKSIEIADEAYQRFGKPVEPYLETPYSYAKPYVQKADELADSGLKQVDTHFPIVTEDTNTIIDTAKSYAFWPYNYAVNTYNDEYRKTANHGNRGDTITTLLMATVSFQLRVASDFFQALSEYLGPKYEESKKKSADYLRQAQDTAEDYAHNAQDKMHEYQQIGQQKFDDYSKQGQQKVDEYSKLGQQKADEYSKKGEEYSKMSQQKAEDVVKQAQQGKENVKGQAHETKEQAKGAAKDTKEEAKARAGQK</sequence>
<dbReference type="OrthoDB" id="376826at2759"/>
<evidence type="ECO:0000313" key="3">
    <source>
        <dbReference type="Proteomes" id="UP000011761"/>
    </source>
</evidence>
<accession>M2NAG3</accession>
<dbReference type="AlphaFoldDB" id="M2NAG3"/>
<feature type="compositionally biased region" description="Polar residues" evidence="1">
    <location>
        <begin position="10"/>
        <end position="22"/>
    </location>
</feature>
<evidence type="ECO:0000313" key="2">
    <source>
        <dbReference type="EMBL" id="EMC95840.1"/>
    </source>
</evidence>
<dbReference type="RefSeq" id="XP_007676813.1">
    <property type="nucleotide sequence ID" value="XM_007678623.1"/>
</dbReference>
<gene>
    <name evidence="2" type="ORF">BAUCODRAFT_34609</name>
</gene>
<dbReference type="KEGG" id="bcom:BAUCODRAFT_34609"/>
<feature type="compositionally biased region" description="Basic and acidic residues" evidence="1">
    <location>
        <begin position="264"/>
        <end position="295"/>
    </location>
</feature>
<keyword evidence="3" id="KW-1185">Reference proteome</keyword>
<name>M2NAG3_BAUPA</name>
<feature type="compositionally biased region" description="Basic and acidic residues" evidence="1">
    <location>
        <begin position="226"/>
        <end position="256"/>
    </location>
</feature>
<evidence type="ECO:0000256" key="1">
    <source>
        <dbReference type="SAM" id="MobiDB-lite"/>
    </source>
</evidence>